<comment type="similarity">
    <text evidence="2">Belongs to the protein kinase superfamily. CAMK Ser/Thr protein kinase family. CHEK2 subfamily.</text>
</comment>
<evidence type="ECO:0000256" key="1">
    <source>
        <dbReference type="ARBA" id="ARBA00004823"/>
    </source>
</evidence>
<feature type="binding site" evidence="11">
    <location>
        <position position="439"/>
    </location>
    <ligand>
        <name>ATP</name>
        <dbReference type="ChEBI" id="CHEBI:30616"/>
    </ligand>
</feature>
<dbReference type="InterPro" id="IPR017441">
    <property type="entry name" value="Protein_kinase_ATP_BS"/>
</dbReference>
<feature type="compositionally biased region" description="Low complexity" evidence="12">
    <location>
        <begin position="744"/>
        <end position="754"/>
    </location>
</feature>
<dbReference type="InterPro" id="IPR050486">
    <property type="entry name" value="Mannose-1P_guanyltransferase"/>
</dbReference>
<keyword evidence="5" id="KW-0808">Transferase</keyword>
<dbReference type="PROSITE" id="PS50006">
    <property type="entry name" value="FHA_DOMAIN"/>
    <property type="match status" value="1"/>
</dbReference>
<dbReference type="GO" id="GO:0004672">
    <property type="term" value="F:protein kinase activity"/>
    <property type="evidence" value="ECO:0007669"/>
    <property type="project" value="InterPro"/>
</dbReference>
<keyword evidence="6 11" id="KW-0547">Nucleotide-binding</keyword>
<dbReference type="FunFam" id="3.30.200.20:FF:000042">
    <property type="entry name" value="Aurora kinase A"/>
    <property type="match status" value="1"/>
</dbReference>
<feature type="chain" id="PRO_5021030118" description="mannose-1-phosphate guanylyltransferase" evidence="13">
    <location>
        <begin position="19"/>
        <end position="1209"/>
    </location>
</feature>
<feature type="compositionally biased region" description="Low complexity" evidence="12">
    <location>
        <begin position="770"/>
        <end position="783"/>
    </location>
</feature>
<evidence type="ECO:0000256" key="12">
    <source>
        <dbReference type="SAM" id="MobiDB-lite"/>
    </source>
</evidence>
<dbReference type="PROSITE" id="PS00107">
    <property type="entry name" value="PROTEIN_KINASE_ATP"/>
    <property type="match status" value="1"/>
</dbReference>
<dbReference type="InterPro" id="IPR000719">
    <property type="entry name" value="Prot_kinase_dom"/>
</dbReference>
<dbReference type="UniPathway" id="UPA00126">
    <property type="reaction ID" value="UER00930"/>
</dbReference>
<dbReference type="Pfam" id="PF00498">
    <property type="entry name" value="FHA"/>
    <property type="match status" value="1"/>
</dbReference>
<feature type="domain" description="FHA" evidence="14">
    <location>
        <begin position="291"/>
        <end position="354"/>
    </location>
</feature>
<dbReference type="PROSITE" id="PS50011">
    <property type="entry name" value="PROTEIN_KINASE_DOM"/>
    <property type="match status" value="1"/>
</dbReference>
<dbReference type="InterPro" id="IPR008984">
    <property type="entry name" value="SMAD_FHA_dom_sf"/>
</dbReference>
<dbReference type="InterPro" id="IPR045233">
    <property type="entry name" value="GMPPB_N"/>
</dbReference>
<feature type="region of interest" description="Disordered" evidence="12">
    <location>
        <begin position="675"/>
        <end position="701"/>
    </location>
</feature>
<dbReference type="GO" id="GO:0005525">
    <property type="term" value="F:GTP binding"/>
    <property type="evidence" value="ECO:0007669"/>
    <property type="project" value="UniProtKB-KW"/>
</dbReference>
<feature type="compositionally biased region" description="Low complexity" evidence="12">
    <location>
        <begin position="244"/>
        <end position="256"/>
    </location>
</feature>
<dbReference type="InterPro" id="IPR005835">
    <property type="entry name" value="NTP_transferase_dom"/>
</dbReference>
<dbReference type="InterPro" id="IPR018357">
    <property type="entry name" value="Hexapep_transf_CS"/>
</dbReference>
<gene>
    <name evidence="16" type="ORF">E3P86_03395</name>
</gene>
<feature type="compositionally biased region" description="Polar residues" evidence="12">
    <location>
        <begin position="755"/>
        <end position="767"/>
    </location>
</feature>
<evidence type="ECO:0000259" key="14">
    <source>
        <dbReference type="PROSITE" id="PS50006"/>
    </source>
</evidence>
<evidence type="ECO:0000256" key="5">
    <source>
        <dbReference type="ARBA" id="ARBA00022679"/>
    </source>
</evidence>
<keyword evidence="7 11" id="KW-0067">ATP-binding</keyword>
<reference evidence="16 17" key="1">
    <citation type="submission" date="2019-03" db="EMBL/GenBank/DDBJ databases">
        <title>Sequencing 23 genomes of Wallemia ichthyophaga.</title>
        <authorList>
            <person name="Gostincar C."/>
        </authorList>
    </citation>
    <scope>NUCLEOTIDE SEQUENCE [LARGE SCALE GENOMIC DNA]</scope>
    <source>
        <strain evidence="16 17">EXF-6200</strain>
    </source>
</reference>
<protein>
    <recommendedName>
        <fullName evidence="4">mannose-1-phosphate guanylyltransferase</fullName>
        <ecNumber evidence="4">2.7.7.13</ecNumber>
    </recommendedName>
</protein>
<name>A0A4T0IMD3_WALIC</name>
<dbReference type="Proteomes" id="UP000310689">
    <property type="component" value="Unassembled WGS sequence"/>
</dbReference>
<dbReference type="GO" id="GO:0004475">
    <property type="term" value="F:mannose-1-phosphate guanylyltransferase (GTP) activity"/>
    <property type="evidence" value="ECO:0007669"/>
    <property type="project" value="UniProtKB-EC"/>
</dbReference>
<feature type="compositionally biased region" description="Pro residues" evidence="12">
    <location>
        <begin position="679"/>
        <end position="688"/>
    </location>
</feature>
<comment type="catalytic activity">
    <reaction evidence="10">
        <text>alpha-D-mannose 1-phosphate + GTP + H(+) = GDP-alpha-D-mannose + diphosphate</text>
        <dbReference type="Rhea" id="RHEA:15229"/>
        <dbReference type="ChEBI" id="CHEBI:15378"/>
        <dbReference type="ChEBI" id="CHEBI:33019"/>
        <dbReference type="ChEBI" id="CHEBI:37565"/>
        <dbReference type="ChEBI" id="CHEBI:57527"/>
        <dbReference type="ChEBI" id="CHEBI:58409"/>
        <dbReference type="EC" id="2.7.7.13"/>
    </reaction>
</comment>
<dbReference type="Gene3D" id="2.60.200.20">
    <property type="match status" value="1"/>
</dbReference>
<dbReference type="Gene3D" id="3.90.550.10">
    <property type="entry name" value="Spore Coat Polysaccharide Biosynthesis Protein SpsA, Chain A"/>
    <property type="match status" value="1"/>
</dbReference>
<dbReference type="GO" id="GO:0005524">
    <property type="term" value="F:ATP binding"/>
    <property type="evidence" value="ECO:0007669"/>
    <property type="project" value="UniProtKB-UniRule"/>
</dbReference>
<evidence type="ECO:0000256" key="3">
    <source>
        <dbReference type="ARBA" id="ARBA00007274"/>
    </source>
</evidence>
<feature type="signal peptide" evidence="13">
    <location>
        <begin position="1"/>
        <end position="18"/>
    </location>
</feature>
<comment type="similarity">
    <text evidence="3">Belongs to the transferase hexapeptide repeat family.</text>
</comment>
<dbReference type="SUPFAM" id="SSF56112">
    <property type="entry name" value="Protein kinase-like (PK-like)"/>
    <property type="match status" value="1"/>
</dbReference>
<sequence length="1209" mass="134307">MLILSIIAAGIIASTCQATSPFFIASTDPSTEIDEMRNAITSNDLKQISKDNLCNLDAVVVIEQPTLKEDDLDSFTSQFMFYESSHNAPQALTQPSDVAQLISSTCKSRLHKYKQGDWLARNSVIKVKGERSSLNGLSQAKRREYVDDLCMSIQRRFYEHAIVITSPSVGFDYWTTPLISSLIISFGILTPILVFAIKALLAISPTPKQPNSTLAQMPPKFTTRQSRSSPARMSMYQDDGIEGTQPTQQLTQTQRTASMPNPDEPGYWGVLMPVGRRDLNSVTFLNEKPAYRFGRHPQENDIILNGKKISNNHCKVYQTGDYDNADDGDQNASEIVVFIEDTSSNGTYINQIRCGKGVQRRLMPGDEVSFGNPLSNAPGTLDDYRYIFRPRPKKAQSIDENAGGGVFAKYEIGAQIGKGSFASVKKAYERSSGIPRAVKQIAKHRFAMNQKTLKMFEREIGIIKILDHENIARFCDIFEDDQVIYLVIEFAAGGDLLDYIINRGGLSEREARDIARQMCAAMAYTHEKGITHRDLKPENILLCTKDVELPQIKITDFGLAKAVDSQTHLKTMCGTPSYLAPEVVLKRPEGYDQAVDSWSTGVIIYAMLTNSSPFDEQEDEPLHERVQKRQVDYDVLKQLGMSDSAIDFISKLLIADPETRMSLKDALNHPWINEVKVARPPPPPPIPVPNFTSKDHSNEDRNEVIKEQIEALQSELKNGNGNTNNTAGTRTPYRNGFFQDDDSSSPPKFSIPSSNHSNQNMFSSSPLPASGNRNGYSGNNGYNPKSDVSCSADMSQLQLQHLSPMLKRKHPDDGSEENYGEDSSPRGHVLRDRKQNTSQHEKNMGLKALILVGGFGTRLRPLTLTLPKPLVPFCNKPMIVHQIEALVQAGVTDIVLAVNYRPEIMEKVLKECEERYKITIHFSIESEPLGTAGPLKLAENILGKDDSPFFVLNSDVTCNYPFEQLRDFHNSHSSAGTIMVTKVDEPSNYGVVVMHTGSSQIERFVEKPKTFVGNRINAGIYIFDPKMLSRINLQPTSIETEVFPPMASDGELHAFDLQSFWADVGQPKDYIHGTCLYLSHLSNYSPNQLTQPSQHSWVNGGNVLVAPSAEIDSSALIGPNVVIGPGVKVGRGARLQRCVIMDGSRIRDHSWIHSTIVGWNCTIGRWVRIENIAVLGDDVVVKDELHINGASVLPHKSISASITEPKIVM</sequence>
<dbReference type="CDD" id="cd06425">
    <property type="entry name" value="M1P_guanylylT_B_like_N"/>
    <property type="match status" value="1"/>
</dbReference>
<organism evidence="16 17">
    <name type="scientific">Wallemia ichthyophaga</name>
    <dbReference type="NCBI Taxonomy" id="245174"/>
    <lineage>
        <taxon>Eukaryota</taxon>
        <taxon>Fungi</taxon>
        <taxon>Dikarya</taxon>
        <taxon>Basidiomycota</taxon>
        <taxon>Wallemiomycotina</taxon>
        <taxon>Wallemiomycetes</taxon>
        <taxon>Wallemiales</taxon>
        <taxon>Wallemiaceae</taxon>
        <taxon>Wallemia</taxon>
    </lineage>
</organism>
<evidence type="ECO:0000256" key="13">
    <source>
        <dbReference type="SAM" id="SignalP"/>
    </source>
</evidence>
<accession>A0A4T0IMD3</accession>
<evidence type="ECO:0000256" key="2">
    <source>
        <dbReference type="ARBA" id="ARBA00005575"/>
    </source>
</evidence>
<dbReference type="SMART" id="SM00220">
    <property type="entry name" value="S_TKc"/>
    <property type="match status" value="1"/>
</dbReference>
<dbReference type="PANTHER" id="PTHR22572">
    <property type="entry name" value="SUGAR-1-PHOSPHATE GUANYL TRANSFERASE"/>
    <property type="match status" value="1"/>
</dbReference>
<feature type="compositionally biased region" description="Basic and acidic residues" evidence="12">
    <location>
        <begin position="823"/>
        <end position="841"/>
    </location>
</feature>
<dbReference type="Pfam" id="PF00069">
    <property type="entry name" value="Pkinase"/>
    <property type="match status" value="1"/>
</dbReference>
<feature type="compositionally biased region" description="Low complexity" evidence="12">
    <location>
        <begin position="718"/>
        <end position="729"/>
    </location>
</feature>
<evidence type="ECO:0000256" key="10">
    <source>
        <dbReference type="ARBA" id="ARBA00047343"/>
    </source>
</evidence>
<feature type="compositionally biased region" description="Polar residues" evidence="12">
    <location>
        <begin position="222"/>
        <end position="231"/>
    </location>
</feature>
<dbReference type="Pfam" id="PF25087">
    <property type="entry name" value="GMPPB_C"/>
    <property type="match status" value="1"/>
</dbReference>
<evidence type="ECO:0000313" key="16">
    <source>
        <dbReference type="EMBL" id="TIB31078.1"/>
    </source>
</evidence>
<dbReference type="PROSITE" id="PS00108">
    <property type="entry name" value="PROTEIN_KINASE_ST"/>
    <property type="match status" value="1"/>
</dbReference>
<dbReference type="FunFam" id="3.90.550.10:FF:000013">
    <property type="entry name" value="mannose-1-phosphate guanyltransferase beta"/>
    <property type="match status" value="1"/>
</dbReference>
<feature type="domain" description="Protein kinase" evidence="15">
    <location>
        <begin position="410"/>
        <end position="672"/>
    </location>
</feature>
<dbReference type="AlphaFoldDB" id="A0A4T0IMD3"/>
<evidence type="ECO:0000256" key="4">
    <source>
        <dbReference type="ARBA" id="ARBA00012387"/>
    </source>
</evidence>
<dbReference type="CDD" id="cd05117">
    <property type="entry name" value="STKc_CAMK"/>
    <property type="match status" value="1"/>
</dbReference>
<keyword evidence="13" id="KW-0732">Signal</keyword>
<dbReference type="InterPro" id="IPR056729">
    <property type="entry name" value="GMPPB_C"/>
</dbReference>
<feature type="region of interest" description="Disordered" evidence="12">
    <location>
        <begin position="806"/>
        <end position="841"/>
    </location>
</feature>
<dbReference type="SUPFAM" id="SSF53448">
    <property type="entry name" value="Nucleotide-diphospho-sugar transferases"/>
    <property type="match status" value="1"/>
</dbReference>
<dbReference type="InterPro" id="IPR000253">
    <property type="entry name" value="FHA_dom"/>
</dbReference>
<comment type="caution">
    <text evidence="16">The sequence shown here is derived from an EMBL/GenBank/DDBJ whole genome shotgun (WGS) entry which is preliminary data.</text>
</comment>
<dbReference type="EC" id="2.7.7.13" evidence="4"/>
<dbReference type="InterPro" id="IPR029044">
    <property type="entry name" value="Nucleotide-diphossugar_trans"/>
</dbReference>
<keyword evidence="8" id="KW-0342">GTP-binding</keyword>
<dbReference type="Gene3D" id="2.160.10.10">
    <property type="entry name" value="Hexapeptide repeat proteins"/>
    <property type="match status" value="1"/>
</dbReference>
<comment type="pathway">
    <text evidence="1">Nucleotide-sugar biosynthesis; GDP-alpha-D-mannose biosynthesis; GDP-alpha-D-mannose from alpha-D-mannose 1-phosphate (GTP route): step 1/1.</text>
</comment>
<dbReference type="SMART" id="SM00240">
    <property type="entry name" value="FHA"/>
    <property type="match status" value="1"/>
</dbReference>
<dbReference type="InterPro" id="IPR011009">
    <property type="entry name" value="Kinase-like_dom_sf"/>
</dbReference>
<evidence type="ECO:0000256" key="11">
    <source>
        <dbReference type="PROSITE-ProRule" id="PRU10141"/>
    </source>
</evidence>
<evidence type="ECO:0000256" key="8">
    <source>
        <dbReference type="ARBA" id="ARBA00023134"/>
    </source>
</evidence>
<dbReference type="GO" id="GO:0009298">
    <property type="term" value="P:GDP-mannose biosynthetic process"/>
    <property type="evidence" value="ECO:0007669"/>
    <property type="project" value="UniProtKB-UniPathway"/>
</dbReference>
<dbReference type="PROSITE" id="PS00101">
    <property type="entry name" value="HEXAPEP_TRANSFERASES"/>
    <property type="match status" value="1"/>
</dbReference>
<dbReference type="Gene3D" id="1.10.510.10">
    <property type="entry name" value="Transferase(Phosphotransferase) domain 1"/>
    <property type="match status" value="1"/>
</dbReference>
<feature type="region of interest" description="Disordered" evidence="12">
    <location>
        <begin position="715"/>
        <end position="791"/>
    </location>
</feature>
<evidence type="ECO:0000256" key="9">
    <source>
        <dbReference type="ARBA" id="ARBA00023306"/>
    </source>
</evidence>
<evidence type="ECO:0000256" key="7">
    <source>
        <dbReference type="ARBA" id="ARBA00022840"/>
    </source>
</evidence>
<dbReference type="EMBL" id="SPOI01000241">
    <property type="protein sequence ID" value="TIB31078.1"/>
    <property type="molecule type" value="Genomic_DNA"/>
</dbReference>
<evidence type="ECO:0000259" key="15">
    <source>
        <dbReference type="PROSITE" id="PS50011"/>
    </source>
</evidence>
<dbReference type="Pfam" id="PF00483">
    <property type="entry name" value="NTP_transferase"/>
    <property type="match status" value="1"/>
</dbReference>
<proteinExistence type="inferred from homology"/>
<dbReference type="SUPFAM" id="SSF49879">
    <property type="entry name" value="SMAD/FHA domain"/>
    <property type="match status" value="1"/>
</dbReference>
<feature type="region of interest" description="Disordered" evidence="12">
    <location>
        <begin position="208"/>
        <end position="265"/>
    </location>
</feature>
<evidence type="ECO:0000313" key="17">
    <source>
        <dbReference type="Proteomes" id="UP000310689"/>
    </source>
</evidence>
<evidence type="ECO:0000256" key="6">
    <source>
        <dbReference type="ARBA" id="ARBA00022741"/>
    </source>
</evidence>
<dbReference type="InterPro" id="IPR008271">
    <property type="entry name" value="Ser/Thr_kinase_AS"/>
</dbReference>
<dbReference type="FunFam" id="1.10.510.10:FF:000571">
    <property type="entry name" value="Maternal embryonic leucine zipper kinase"/>
    <property type="match status" value="1"/>
</dbReference>
<keyword evidence="9" id="KW-0131">Cell cycle</keyword>